<gene>
    <name evidence="2" type="ORF">OESDEN_05759</name>
</gene>
<organism evidence="2 3">
    <name type="scientific">Oesophagostomum dentatum</name>
    <name type="common">Nodular worm</name>
    <dbReference type="NCBI Taxonomy" id="61180"/>
    <lineage>
        <taxon>Eukaryota</taxon>
        <taxon>Metazoa</taxon>
        <taxon>Ecdysozoa</taxon>
        <taxon>Nematoda</taxon>
        <taxon>Chromadorea</taxon>
        <taxon>Rhabditida</taxon>
        <taxon>Rhabditina</taxon>
        <taxon>Rhabditomorpha</taxon>
        <taxon>Strongyloidea</taxon>
        <taxon>Strongylidae</taxon>
        <taxon>Oesophagostomum</taxon>
    </lineage>
</organism>
<evidence type="ECO:0000256" key="1">
    <source>
        <dbReference type="SAM" id="MobiDB-lite"/>
    </source>
</evidence>
<keyword evidence="3" id="KW-1185">Reference proteome</keyword>
<dbReference type="Proteomes" id="UP000053660">
    <property type="component" value="Unassembled WGS sequence"/>
</dbReference>
<evidence type="ECO:0000313" key="3">
    <source>
        <dbReference type="Proteomes" id="UP000053660"/>
    </source>
</evidence>
<dbReference type="AlphaFoldDB" id="A0A0B1TDX2"/>
<proteinExistence type="predicted"/>
<reference evidence="2 3" key="1">
    <citation type="submission" date="2014-03" db="EMBL/GenBank/DDBJ databases">
        <title>Draft genome of the hookworm Oesophagostomum dentatum.</title>
        <authorList>
            <person name="Mitreva M."/>
        </authorList>
    </citation>
    <scope>NUCLEOTIDE SEQUENCE [LARGE SCALE GENOMIC DNA]</scope>
    <source>
        <strain evidence="2 3">OD-Hann</strain>
    </source>
</reference>
<accession>A0A0B1TDX2</accession>
<feature type="region of interest" description="Disordered" evidence="1">
    <location>
        <begin position="29"/>
        <end position="51"/>
    </location>
</feature>
<evidence type="ECO:0000313" key="2">
    <source>
        <dbReference type="EMBL" id="KHJ94311.1"/>
    </source>
</evidence>
<sequence>MELSSSLDSGTEAEIAEKLSSVISKALSTASSGRKQADLNGDSEQGQTNQDIRVEVREYSNISWRETDKDLFSPCVRAREAMNFGQSLLLTVF</sequence>
<protein>
    <submittedName>
        <fullName evidence="2">Uncharacterized protein</fullName>
    </submittedName>
</protein>
<dbReference type="EMBL" id="KN550376">
    <property type="protein sequence ID" value="KHJ94311.1"/>
    <property type="molecule type" value="Genomic_DNA"/>
</dbReference>
<feature type="compositionally biased region" description="Polar residues" evidence="1">
    <location>
        <begin position="42"/>
        <end position="51"/>
    </location>
</feature>
<name>A0A0B1TDX2_OESDE</name>